<dbReference type="Gene3D" id="2.120.10.70">
    <property type="entry name" value="Fucose-specific lectin"/>
    <property type="match status" value="2"/>
</dbReference>
<name>A0A8J8BFM1_9ACTN</name>
<dbReference type="CDD" id="cd22954">
    <property type="entry name" value="PLL_lectin"/>
    <property type="match status" value="1"/>
</dbReference>
<gene>
    <name evidence="2" type="ORF">KGA66_27385</name>
</gene>
<dbReference type="AlphaFoldDB" id="A0A8J8BFM1"/>
<accession>A0A8J8BFM1</accession>
<evidence type="ECO:0000313" key="2">
    <source>
        <dbReference type="EMBL" id="MBS2966790.1"/>
    </source>
</evidence>
<reference evidence="2" key="1">
    <citation type="submission" date="2021-04" db="EMBL/GenBank/DDBJ databases">
        <title>Genome based classification of Actinospica acidithermotolerans sp. nov., an actinobacterium isolated from an Indonesian hot spring.</title>
        <authorList>
            <person name="Kusuma A.B."/>
            <person name="Putra K.E."/>
            <person name="Nafisah S."/>
            <person name="Loh J."/>
            <person name="Nouioui I."/>
            <person name="Goodfellow M."/>
        </authorList>
    </citation>
    <scope>NUCLEOTIDE SEQUENCE</scope>
    <source>
        <strain evidence="2">DSM 45618</strain>
    </source>
</reference>
<feature type="domain" description="PLL-like beta propeller" evidence="1">
    <location>
        <begin position="246"/>
        <end position="361"/>
    </location>
</feature>
<feature type="domain" description="PLL-like beta propeller" evidence="1">
    <location>
        <begin position="377"/>
        <end position="548"/>
    </location>
</feature>
<keyword evidence="3" id="KW-1185">Reference proteome</keyword>
<dbReference type="RefSeq" id="WP_211472204.1">
    <property type="nucleotide sequence ID" value="NZ_JAGSXH010000196.1"/>
</dbReference>
<organism evidence="2 3">
    <name type="scientific">Actinocrinis puniceicyclus</name>
    <dbReference type="NCBI Taxonomy" id="977794"/>
    <lineage>
        <taxon>Bacteria</taxon>
        <taxon>Bacillati</taxon>
        <taxon>Actinomycetota</taxon>
        <taxon>Actinomycetes</taxon>
        <taxon>Catenulisporales</taxon>
        <taxon>Actinospicaceae</taxon>
        <taxon>Actinocrinis</taxon>
    </lineage>
</organism>
<dbReference type="InterPro" id="IPR058502">
    <property type="entry name" value="PLL-like_beta-prop"/>
</dbReference>
<dbReference type="Pfam" id="PF26607">
    <property type="entry name" value="DUF8189"/>
    <property type="match status" value="2"/>
</dbReference>
<dbReference type="EMBL" id="JAGSXH010000196">
    <property type="protein sequence ID" value="MBS2966790.1"/>
    <property type="molecule type" value="Genomic_DNA"/>
</dbReference>
<evidence type="ECO:0000313" key="3">
    <source>
        <dbReference type="Proteomes" id="UP000677913"/>
    </source>
</evidence>
<proteinExistence type="predicted"/>
<sequence length="549" mass="57647">MQQTARPHRMRPAGPKSAAKASAKATALIPGPLIYGGGVVQSAPRVYVVFWGWNSDPSGEQGYLTAFLSRIGGTPWLNTVGQYSGGSPVNLFAGAWSDPTPVPVQPTDAQIQHEAFSAIRAMNVPYSFNSQVIVAMPTGHNPAGFDSGTKGYCAYHSVLSNTDVTYTALPYITDAGHDCGENSVNPGSAGVLDGVSIVEGHELAETITDPLINAWLDGAGYEIGDKCAWYGLRDITASGSTFAVQSLWSNATNSCVNAAPRWTDWANEFGAPPPGVAPGSAPVVSTSGANRLDVFVRGNDDAIWTESWNGSGWSGWQSLGGNLVSNPGVVAGGPNPIDLFAVGSNGDIWHRVYSSGTWAPWGDELRPPPPGIAAGASPTLSTSGPNRLDVFVRGADNAIWDQYWNGSGWSGWQSLGGNLVSNPGAVAGGPNPIDLFAVGRNGDIWHNVYTSGTWLGWNDELQPPPPGVASGASVSVATWGGNRLDVFVRGADNAIWHIFWNGVGWNGWQSLGPIITSDPGAVGRGPNIFDLFGIGTDGSVWHKYYTNPS</sequence>
<evidence type="ECO:0000259" key="1">
    <source>
        <dbReference type="Pfam" id="PF26607"/>
    </source>
</evidence>
<protein>
    <recommendedName>
        <fullName evidence="1">PLL-like beta propeller domain-containing protein</fullName>
    </recommendedName>
</protein>
<dbReference type="SUPFAM" id="SSF89372">
    <property type="entry name" value="Fucose-specific lectin"/>
    <property type="match status" value="1"/>
</dbReference>
<comment type="caution">
    <text evidence="2">The sequence shown here is derived from an EMBL/GenBank/DDBJ whole genome shotgun (WGS) entry which is preliminary data.</text>
</comment>
<dbReference type="Proteomes" id="UP000677913">
    <property type="component" value="Unassembled WGS sequence"/>
</dbReference>